<sequence length="173" mass="19349">MEYELCIREAVISDATALIVFLDCVGQETDFTSLDENGIMMTASEMALFIEKQATSENQITLLALLNDEIAGVLNITADQHLRVRHIGDVFLAVRKKFWNQGLATILLEEGIEWAKISGVLRRLQLSVQKRNDAAIHLYSKMGFITEGLQERGAYLAEGIFLDVCLMGKLINE</sequence>
<dbReference type="OrthoDB" id="948250at2"/>
<dbReference type="CDD" id="cd04301">
    <property type="entry name" value="NAT_SF"/>
    <property type="match status" value="1"/>
</dbReference>
<dbReference type="RefSeq" id="WP_045593020.1">
    <property type="nucleotide sequence ID" value="NZ_JYGM01000008.1"/>
</dbReference>
<evidence type="ECO:0000259" key="1">
    <source>
        <dbReference type="PROSITE" id="PS51186"/>
    </source>
</evidence>
<dbReference type="PROSITE" id="PS51186">
    <property type="entry name" value="GNAT"/>
    <property type="match status" value="1"/>
</dbReference>
<dbReference type="Gene3D" id="3.40.630.30">
    <property type="match status" value="1"/>
</dbReference>
<dbReference type="PATRIC" id="fig|28037.209.peg.1431"/>
<feature type="domain" description="N-acetyltransferase" evidence="1">
    <location>
        <begin position="5"/>
        <end position="172"/>
    </location>
</feature>
<dbReference type="InterPro" id="IPR016181">
    <property type="entry name" value="Acyl_CoA_acyltransferase"/>
</dbReference>
<dbReference type="InterPro" id="IPR000182">
    <property type="entry name" value="GNAT_dom"/>
</dbReference>
<dbReference type="Proteomes" id="UP000033657">
    <property type="component" value="Unassembled WGS sequence"/>
</dbReference>
<comment type="caution">
    <text evidence="2">The sequence shown here is derived from an EMBL/GenBank/DDBJ whole genome shotgun (WGS) entry which is preliminary data.</text>
</comment>
<dbReference type="InterPro" id="IPR050276">
    <property type="entry name" value="MshD_Acetyltransferase"/>
</dbReference>
<accession>A0A0F2CW36</accession>
<name>A0A0F2CW36_STROR</name>
<dbReference type="Pfam" id="PF00583">
    <property type="entry name" value="Acetyltransf_1"/>
    <property type="match status" value="1"/>
</dbReference>
<dbReference type="GO" id="GO:0016747">
    <property type="term" value="F:acyltransferase activity, transferring groups other than amino-acyl groups"/>
    <property type="evidence" value="ECO:0007669"/>
    <property type="project" value="InterPro"/>
</dbReference>
<protein>
    <submittedName>
        <fullName evidence="2">Acetyltransferase (GNAT) family protein</fullName>
    </submittedName>
</protein>
<dbReference type="AlphaFoldDB" id="A0A0F2CW36"/>
<dbReference type="EMBL" id="JYGM01000008">
    <property type="protein sequence ID" value="KJQ62933.1"/>
    <property type="molecule type" value="Genomic_DNA"/>
</dbReference>
<reference evidence="2 3" key="1">
    <citation type="submission" date="2015-02" db="EMBL/GenBank/DDBJ databases">
        <title>Evolution of amylase-binding proteins of oral streptococcal species.</title>
        <authorList>
            <person name="Haase E.M."/>
        </authorList>
    </citation>
    <scope>NUCLEOTIDE SEQUENCE [LARGE SCALE GENOMIC DNA]</scope>
    <source>
        <strain evidence="2 3">COL85/1862</strain>
    </source>
</reference>
<proteinExistence type="predicted"/>
<dbReference type="PANTHER" id="PTHR43617:SF22">
    <property type="entry name" value="L-AMINO ACID N-ACETYLTRANSFERASE AAAT"/>
    <property type="match status" value="1"/>
</dbReference>
<dbReference type="PANTHER" id="PTHR43617">
    <property type="entry name" value="L-AMINO ACID N-ACETYLTRANSFERASE"/>
    <property type="match status" value="1"/>
</dbReference>
<evidence type="ECO:0000313" key="3">
    <source>
        <dbReference type="Proteomes" id="UP000033657"/>
    </source>
</evidence>
<keyword evidence="2" id="KW-0808">Transferase</keyword>
<gene>
    <name evidence="2" type="ORF">TZ87_01462</name>
</gene>
<dbReference type="SUPFAM" id="SSF55729">
    <property type="entry name" value="Acyl-CoA N-acyltransferases (Nat)"/>
    <property type="match status" value="1"/>
</dbReference>
<organism evidence="2 3">
    <name type="scientific">Streptococcus oralis subsp. oralis</name>
    <dbReference type="NCBI Taxonomy" id="1891914"/>
    <lineage>
        <taxon>Bacteria</taxon>
        <taxon>Bacillati</taxon>
        <taxon>Bacillota</taxon>
        <taxon>Bacilli</taxon>
        <taxon>Lactobacillales</taxon>
        <taxon>Streptococcaceae</taxon>
        <taxon>Streptococcus</taxon>
    </lineage>
</organism>
<evidence type="ECO:0000313" key="2">
    <source>
        <dbReference type="EMBL" id="KJQ62933.1"/>
    </source>
</evidence>